<proteinExistence type="predicted"/>
<evidence type="ECO:0000313" key="1">
    <source>
        <dbReference type="EMBL" id="SBQ76659.1"/>
    </source>
</evidence>
<accession>A0A1A8H068</accession>
<organism evidence="1">
    <name type="scientific">Nothobranchius korthausae</name>
    <dbReference type="NCBI Taxonomy" id="1143690"/>
    <lineage>
        <taxon>Eukaryota</taxon>
        <taxon>Metazoa</taxon>
        <taxon>Chordata</taxon>
        <taxon>Craniata</taxon>
        <taxon>Vertebrata</taxon>
        <taxon>Euteleostomi</taxon>
        <taxon>Actinopterygii</taxon>
        <taxon>Neopterygii</taxon>
        <taxon>Teleostei</taxon>
        <taxon>Neoteleostei</taxon>
        <taxon>Acanthomorphata</taxon>
        <taxon>Ovalentaria</taxon>
        <taxon>Atherinomorphae</taxon>
        <taxon>Cyprinodontiformes</taxon>
        <taxon>Nothobranchiidae</taxon>
        <taxon>Nothobranchius</taxon>
    </lineage>
</organism>
<dbReference type="EMBL" id="HAEC01008521">
    <property type="protein sequence ID" value="SBQ76659.1"/>
    <property type="molecule type" value="Transcribed_RNA"/>
</dbReference>
<dbReference type="EMBL" id="HAEB01009367">
    <property type="protein sequence ID" value="SBQ55894.1"/>
    <property type="molecule type" value="Transcribed_RNA"/>
</dbReference>
<name>A0A1A8H068_9TELE</name>
<gene>
    <name evidence="1" type="primary">Nfu_g_1_015443</name>
</gene>
<reference evidence="1" key="2">
    <citation type="submission" date="2016-06" db="EMBL/GenBank/DDBJ databases">
        <title>The genome of a short-lived fish provides insights into sex chromosome evolution and the genetic control of aging.</title>
        <authorList>
            <person name="Reichwald K."/>
            <person name="Felder M."/>
            <person name="Petzold A."/>
            <person name="Koch P."/>
            <person name="Groth M."/>
            <person name="Platzer M."/>
        </authorList>
    </citation>
    <scope>NUCLEOTIDE SEQUENCE</scope>
    <source>
        <tissue evidence="1">Brain</tissue>
    </source>
</reference>
<sequence>CLSAFPPITESKLAHHGLRGPLSSMFQMFLCSNSTDLTDFYIINAEKINQQLNQVCWRRKTARTCSMVALKHQVKPHLQVKDAPTLHSVFYCLLFLEKRENMIQMVEFVEFKNQYNVGVFT</sequence>
<protein>
    <submittedName>
        <fullName evidence="1">Uncharacterized protein</fullName>
    </submittedName>
</protein>
<dbReference type="AlphaFoldDB" id="A0A1A8H068"/>
<feature type="non-terminal residue" evidence="1">
    <location>
        <position position="1"/>
    </location>
</feature>
<reference evidence="1" key="1">
    <citation type="submission" date="2016-05" db="EMBL/GenBank/DDBJ databases">
        <authorList>
            <person name="Lavstsen T."/>
            <person name="Jespersen J.S."/>
        </authorList>
    </citation>
    <scope>NUCLEOTIDE SEQUENCE</scope>
    <source>
        <tissue evidence="1">Brain</tissue>
    </source>
</reference>